<proteinExistence type="predicted"/>
<evidence type="ECO:0000256" key="1">
    <source>
        <dbReference type="SAM" id="MobiDB-lite"/>
    </source>
</evidence>
<dbReference type="EMBL" id="BGPR01049782">
    <property type="protein sequence ID" value="GBO26788.1"/>
    <property type="molecule type" value="Genomic_DNA"/>
</dbReference>
<reference evidence="2 3" key="1">
    <citation type="journal article" date="2019" name="Sci. Rep.">
        <title>Orb-weaving spider Araneus ventricosus genome elucidates the spidroin gene catalogue.</title>
        <authorList>
            <person name="Kono N."/>
            <person name="Nakamura H."/>
            <person name="Ohtoshi R."/>
            <person name="Moran D.A.P."/>
            <person name="Shinohara A."/>
            <person name="Yoshida Y."/>
            <person name="Fujiwara M."/>
            <person name="Mori M."/>
            <person name="Tomita M."/>
            <person name="Arakawa K."/>
        </authorList>
    </citation>
    <scope>NUCLEOTIDE SEQUENCE [LARGE SCALE GENOMIC DNA]</scope>
</reference>
<evidence type="ECO:0000313" key="3">
    <source>
        <dbReference type="Proteomes" id="UP000499080"/>
    </source>
</evidence>
<sequence>MRTACKMTCVKRTRREKKEQDDAYRGAGHPPATVAQVTSPDRVTYRAWVGQLSFFRLDLAKMNGNNPNMILDTSHYDTPLTPEIKISGLQFG</sequence>
<organism evidence="2 3">
    <name type="scientific">Araneus ventricosus</name>
    <name type="common">Orbweaver spider</name>
    <name type="synonym">Epeira ventricosa</name>
    <dbReference type="NCBI Taxonomy" id="182803"/>
    <lineage>
        <taxon>Eukaryota</taxon>
        <taxon>Metazoa</taxon>
        <taxon>Ecdysozoa</taxon>
        <taxon>Arthropoda</taxon>
        <taxon>Chelicerata</taxon>
        <taxon>Arachnida</taxon>
        <taxon>Araneae</taxon>
        <taxon>Araneomorphae</taxon>
        <taxon>Entelegynae</taxon>
        <taxon>Araneoidea</taxon>
        <taxon>Araneidae</taxon>
        <taxon>Araneus</taxon>
    </lineage>
</organism>
<name>A0A4Y2VQV7_ARAVE</name>
<evidence type="ECO:0000313" key="2">
    <source>
        <dbReference type="EMBL" id="GBO26788.1"/>
    </source>
</evidence>
<protein>
    <submittedName>
        <fullName evidence="2">Uncharacterized protein</fullName>
    </submittedName>
</protein>
<feature type="region of interest" description="Disordered" evidence="1">
    <location>
        <begin position="15"/>
        <end position="35"/>
    </location>
</feature>
<comment type="caution">
    <text evidence="2">The sequence shown here is derived from an EMBL/GenBank/DDBJ whole genome shotgun (WGS) entry which is preliminary data.</text>
</comment>
<dbReference type="Proteomes" id="UP000499080">
    <property type="component" value="Unassembled WGS sequence"/>
</dbReference>
<dbReference type="AlphaFoldDB" id="A0A4Y2VQV7"/>
<gene>
    <name evidence="2" type="ORF">AVEN_148115_1</name>
</gene>
<accession>A0A4Y2VQV7</accession>
<keyword evidence="3" id="KW-1185">Reference proteome</keyword>